<dbReference type="Pfam" id="PF07910">
    <property type="entry name" value="Peptidase_C78"/>
    <property type="match status" value="1"/>
</dbReference>
<dbReference type="Pfam" id="PF21789">
    <property type="entry name" value="TNP-like_RNaseH_C"/>
    <property type="match status" value="1"/>
</dbReference>
<evidence type="ECO:0000256" key="1">
    <source>
        <dbReference type="ARBA" id="ARBA00022801"/>
    </source>
</evidence>
<evidence type="ECO:0000256" key="2">
    <source>
        <dbReference type="PROSITE-ProRule" id="PRU00042"/>
    </source>
</evidence>
<dbReference type="AlphaFoldDB" id="A0A8S0ZAF9"/>
<dbReference type="InterPro" id="IPR012462">
    <property type="entry name" value="UFSP1/2_DUB_cat"/>
</dbReference>
<protein>
    <recommendedName>
        <fullName evidence="5">C2H2-type domain-containing protein</fullName>
    </recommendedName>
</protein>
<dbReference type="Gene3D" id="3.90.70.130">
    <property type="match status" value="1"/>
</dbReference>
<feature type="transmembrane region" description="Helical" evidence="4">
    <location>
        <begin position="948"/>
        <end position="967"/>
    </location>
</feature>
<evidence type="ECO:0000313" key="7">
    <source>
        <dbReference type="Proteomes" id="UP000494256"/>
    </source>
</evidence>
<keyword evidence="2" id="KW-0479">Metal-binding</keyword>
<organism evidence="6 7">
    <name type="scientific">Arctia plantaginis</name>
    <name type="common">Wood tiger moth</name>
    <name type="synonym">Phalaena plantaginis</name>
    <dbReference type="NCBI Taxonomy" id="874455"/>
    <lineage>
        <taxon>Eukaryota</taxon>
        <taxon>Metazoa</taxon>
        <taxon>Ecdysozoa</taxon>
        <taxon>Arthropoda</taxon>
        <taxon>Hexapoda</taxon>
        <taxon>Insecta</taxon>
        <taxon>Pterygota</taxon>
        <taxon>Neoptera</taxon>
        <taxon>Endopterygota</taxon>
        <taxon>Lepidoptera</taxon>
        <taxon>Glossata</taxon>
        <taxon>Ditrysia</taxon>
        <taxon>Noctuoidea</taxon>
        <taxon>Erebidae</taxon>
        <taxon>Arctiinae</taxon>
        <taxon>Arctia</taxon>
    </lineage>
</organism>
<sequence>MSTSPFPYTCELCGAEGLTDEGMRSHTLEAHVAGRPECPFCDCAVPQPQLVGHVQKAHLHYLTPERELMAFIDDQSPSFDDDSKMTTTDSCSYNTPGSINGWHSPDNSSQYHNGAISKNINYYNGYQEKESYSRNEKDDEKCSRSPKNINLVNGIKNINISNGVVPKKAQSRENCHEEMNGIDRKGALSSPSHNSSGSYEGSPNKNKLSMASAGQGSPLRSQLALKLKPNTPKKSAPTPSPSVQCLLCDFKSTCPRKLEEHINRAHFDLTSPSVNANANSENPTLGLTNPTLTLDNPTLALSTMAMSPGPHSSSYQCPICEREFAHANEIEIHVNVEHRDILSPQKSDQVDNASCEDVVMMEESPVSNCPVCCQPLPLSQHELIQHIEEHFERGEECEAAAGLSAAEREAQRNREEHEFQLLRAQYGMEEDDDEGYTHRATNSLKRAVYSGALSVAGYYERSLGLRRAAASGTDTGSSRTTGLLERIAQLNAQNPSIVKTYLCSAVDHYASTYGDRGWGCGYRYKLSQDHVELFFENIQSQNGHNNNPNTRQFKASFKKLLSHLELGSKFTGNCIPIENIPILSGSSSLNKINNLSIGYRFEETEEKNLSSAEILKNRSIEQSFDKYQTNCTELIEKIDYNPTSDIVPQIVGYISGFVVSSLVKKIVCKIDLWAKEKLWFHKLIDIRDMGGFCYASNGVFEICMKTERFIRNCLRMSGGKSMQKKNMQMVLSSLMRHPQYAALLSCTTERERDCDCVPSIPRLQLLVERAWQLGFDTQGSEQLGSKLYNTRKWIGACEVVTVLSSLRIRCQLIDFHKPTSADGSHPALFDWVLKYFQEDPNGFKAPLYLQHQGHSRTIIGYEKHKDGKATLLVLDPSHSPAQVRQVSLGGAAAGGAALRLLRRGAGALRARQYQLLTVSGTFADDAERAKSSSRFAYHKTGEWGVSPAIHTCFIFLIFTTFTATWVGRQMYG</sequence>
<evidence type="ECO:0000259" key="5">
    <source>
        <dbReference type="PROSITE" id="PS50157"/>
    </source>
</evidence>
<reference evidence="6 7" key="1">
    <citation type="submission" date="2020-04" db="EMBL/GenBank/DDBJ databases">
        <authorList>
            <person name="Wallbank WR R."/>
            <person name="Pardo Diaz C."/>
            <person name="Kozak K."/>
            <person name="Martin S."/>
            <person name="Jiggins C."/>
            <person name="Moest M."/>
            <person name="Warren A I."/>
            <person name="Byers J.R.P. K."/>
            <person name="Montejo-Kovacevich G."/>
            <person name="Yen C E."/>
        </authorList>
    </citation>
    <scope>NUCLEOTIDE SEQUENCE [LARGE SCALE GENOMIC DNA]</scope>
</reference>
<keyword evidence="1" id="KW-0378">Hydrolase</keyword>
<dbReference type="OrthoDB" id="6340111at2759"/>
<feature type="domain" description="C2H2-type" evidence="5">
    <location>
        <begin position="315"/>
        <end position="338"/>
    </location>
</feature>
<dbReference type="InterPro" id="IPR013087">
    <property type="entry name" value="Znf_C2H2_type"/>
</dbReference>
<dbReference type="PROSITE" id="PS50157">
    <property type="entry name" value="ZINC_FINGER_C2H2_2"/>
    <property type="match status" value="2"/>
</dbReference>
<dbReference type="Proteomes" id="UP000494256">
    <property type="component" value="Unassembled WGS sequence"/>
</dbReference>
<feature type="compositionally biased region" description="Polar residues" evidence="3">
    <location>
        <begin position="189"/>
        <end position="219"/>
    </location>
</feature>
<feature type="domain" description="C2H2-type" evidence="5">
    <location>
        <begin position="8"/>
        <end position="36"/>
    </location>
</feature>
<feature type="region of interest" description="Disordered" evidence="3">
    <location>
        <begin position="182"/>
        <end position="219"/>
    </location>
</feature>
<comment type="caution">
    <text evidence="6">The sequence shown here is derived from an EMBL/GenBank/DDBJ whole genome shotgun (WGS) entry which is preliminary data.</text>
</comment>
<keyword evidence="4" id="KW-0812">Transmembrane</keyword>
<dbReference type="PANTHER" id="PTHR47577">
    <property type="entry name" value="THAP DOMAIN-CONTAINING PROTEIN 6"/>
    <property type="match status" value="1"/>
</dbReference>
<dbReference type="EMBL" id="CADEBD010000287">
    <property type="protein sequence ID" value="CAB3230189.1"/>
    <property type="molecule type" value="Genomic_DNA"/>
</dbReference>
<dbReference type="GO" id="GO:0008270">
    <property type="term" value="F:zinc ion binding"/>
    <property type="evidence" value="ECO:0007669"/>
    <property type="project" value="UniProtKB-KW"/>
</dbReference>
<evidence type="ECO:0000256" key="4">
    <source>
        <dbReference type="SAM" id="Phobius"/>
    </source>
</evidence>
<accession>A0A8S0ZAF9</accession>
<gene>
    <name evidence="6" type="ORF">APLA_LOCUS4434</name>
</gene>
<keyword evidence="4" id="KW-1133">Transmembrane helix</keyword>
<dbReference type="Gene3D" id="3.30.160.60">
    <property type="entry name" value="Classic Zinc Finger"/>
    <property type="match status" value="1"/>
</dbReference>
<keyword evidence="2" id="KW-0862">Zinc</keyword>
<evidence type="ECO:0000313" key="6">
    <source>
        <dbReference type="EMBL" id="CAB3230189.1"/>
    </source>
</evidence>
<dbReference type="SMART" id="SM00355">
    <property type="entry name" value="ZnF_C2H2"/>
    <property type="match status" value="4"/>
</dbReference>
<keyword evidence="2" id="KW-0863">Zinc-finger</keyword>
<proteinExistence type="predicted"/>
<name>A0A8S0ZAF9_ARCPL</name>
<dbReference type="PANTHER" id="PTHR47577:SF2">
    <property type="entry name" value="THAP DOMAIN CONTAINING 9"/>
    <property type="match status" value="1"/>
</dbReference>
<evidence type="ECO:0000256" key="3">
    <source>
        <dbReference type="SAM" id="MobiDB-lite"/>
    </source>
</evidence>
<keyword evidence="4" id="KW-0472">Membrane</keyword>
<dbReference type="GO" id="GO:0016787">
    <property type="term" value="F:hydrolase activity"/>
    <property type="evidence" value="ECO:0007669"/>
    <property type="project" value="UniProtKB-KW"/>
</dbReference>
<dbReference type="InterPro" id="IPR048367">
    <property type="entry name" value="TNP-like_RNaseH_C"/>
</dbReference>
<dbReference type="PROSITE" id="PS00028">
    <property type="entry name" value="ZINC_FINGER_C2H2_1"/>
    <property type="match status" value="1"/>
</dbReference>